<dbReference type="InterPro" id="IPR050469">
    <property type="entry name" value="Diguanylate_Cyclase"/>
</dbReference>
<sequence length="327" mass="35472">MGGGAIWPPYPGILGEPGGEGVNFLGRLCGPDLEYVCMIAKVRGWIVRQLTLGHFATRKDVVRRSVILAAKISLLALCLNVVLEAFMAEMGLLPYAFADALKTIFILSPTISFIIGTTAYMVVGFAIYDLSRERAAYEQMSFTDELSGLANRRAFLDAVEECDRQDKVLILFDVDHFKVINDTYGHPAGDAAIIVVADVLRAVFTRDAIKARIGGEEFAVLLANRSLAEGMALAELARMRIEALKLELPGGQINFTISGGVTDLIEGDGFTCAFSRADRALYAAKRNGRNRIVPALPVADEAFDLAEDARHTGFRDEAPGAARKAAR</sequence>
<dbReference type="InterPro" id="IPR029787">
    <property type="entry name" value="Nucleotide_cyclase"/>
</dbReference>
<proteinExistence type="predicted"/>
<name>A0A4R5PH77_9HYPH</name>
<dbReference type="GO" id="GO:0052621">
    <property type="term" value="F:diguanylate cyclase activity"/>
    <property type="evidence" value="ECO:0007669"/>
    <property type="project" value="UniProtKB-EC"/>
</dbReference>
<dbReference type="GO" id="GO:0005886">
    <property type="term" value="C:plasma membrane"/>
    <property type="evidence" value="ECO:0007669"/>
    <property type="project" value="TreeGrafter"/>
</dbReference>
<feature type="transmembrane region" description="Helical" evidence="3">
    <location>
        <begin position="66"/>
        <end position="83"/>
    </location>
</feature>
<keyword evidence="3" id="KW-0472">Membrane</keyword>
<dbReference type="Gene3D" id="3.30.70.270">
    <property type="match status" value="1"/>
</dbReference>
<keyword evidence="6" id="KW-1185">Reference proteome</keyword>
<dbReference type="EMBL" id="SMSI01000004">
    <property type="protein sequence ID" value="TDH34254.1"/>
    <property type="molecule type" value="Genomic_DNA"/>
</dbReference>
<dbReference type="PANTHER" id="PTHR45138:SF9">
    <property type="entry name" value="DIGUANYLATE CYCLASE DGCM-RELATED"/>
    <property type="match status" value="1"/>
</dbReference>
<dbReference type="GO" id="GO:1902201">
    <property type="term" value="P:negative regulation of bacterial-type flagellum-dependent cell motility"/>
    <property type="evidence" value="ECO:0007669"/>
    <property type="project" value="TreeGrafter"/>
</dbReference>
<comment type="caution">
    <text evidence="5">The sequence shown here is derived from an EMBL/GenBank/DDBJ whole genome shotgun (WGS) entry which is preliminary data.</text>
</comment>
<keyword evidence="3" id="KW-1133">Transmembrane helix</keyword>
<feature type="domain" description="GGDEF" evidence="4">
    <location>
        <begin position="165"/>
        <end position="297"/>
    </location>
</feature>
<dbReference type="SMART" id="SM00267">
    <property type="entry name" value="GGDEF"/>
    <property type="match status" value="1"/>
</dbReference>
<evidence type="ECO:0000256" key="3">
    <source>
        <dbReference type="SAM" id="Phobius"/>
    </source>
</evidence>
<feature type="transmembrane region" description="Helical" evidence="3">
    <location>
        <begin position="103"/>
        <end position="128"/>
    </location>
</feature>
<protein>
    <recommendedName>
        <fullName evidence="1">diguanylate cyclase</fullName>
        <ecNumber evidence="1">2.7.7.65</ecNumber>
    </recommendedName>
</protein>
<dbReference type="AlphaFoldDB" id="A0A4R5PH77"/>
<evidence type="ECO:0000313" key="5">
    <source>
        <dbReference type="EMBL" id="TDH34254.1"/>
    </source>
</evidence>
<keyword evidence="3" id="KW-0812">Transmembrane</keyword>
<reference evidence="5 6" key="1">
    <citation type="journal article" date="2013" name="Int. J. Syst. Evol. Microbiol.">
        <title>Hoeflea suaedae sp. nov., an endophytic bacterium isolated from the root of the halophyte Suaeda maritima.</title>
        <authorList>
            <person name="Chung E.J."/>
            <person name="Park J.A."/>
            <person name="Pramanik P."/>
            <person name="Bibi F."/>
            <person name="Jeon C.O."/>
            <person name="Chung Y.R."/>
        </authorList>
    </citation>
    <scope>NUCLEOTIDE SEQUENCE [LARGE SCALE GENOMIC DNA]</scope>
    <source>
        <strain evidence="5 6">YC6898</strain>
    </source>
</reference>
<dbReference type="Proteomes" id="UP000295131">
    <property type="component" value="Unassembled WGS sequence"/>
</dbReference>
<gene>
    <name evidence="5" type="ORF">E2A64_16395</name>
</gene>
<accession>A0A4R5PH77</accession>
<dbReference type="InterPro" id="IPR000160">
    <property type="entry name" value="GGDEF_dom"/>
</dbReference>
<dbReference type="PANTHER" id="PTHR45138">
    <property type="entry name" value="REGULATORY COMPONENTS OF SENSORY TRANSDUCTION SYSTEM"/>
    <property type="match status" value="1"/>
</dbReference>
<evidence type="ECO:0000256" key="1">
    <source>
        <dbReference type="ARBA" id="ARBA00012528"/>
    </source>
</evidence>
<dbReference type="GO" id="GO:0043709">
    <property type="term" value="P:cell adhesion involved in single-species biofilm formation"/>
    <property type="evidence" value="ECO:0007669"/>
    <property type="project" value="TreeGrafter"/>
</dbReference>
<evidence type="ECO:0000313" key="6">
    <source>
        <dbReference type="Proteomes" id="UP000295131"/>
    </source>
</evidence>
<comment type="catalytic activity">
    <reaction evidence="2">
        <text>2 GTP = 3',3'-c-di-GMP + 2 diphosphate</text>
        <dbReference type="Rhea" id="RHEA:24898"/>
        <dbReference type="ChEBI" id="CHEBI:33019"/>
        <dbReference type="ChEBI" id="CHEBI:37565"/>
        <dbReference type="ChEBI" id="CHEBI:58805"/>
        <dbReference type="EC" id="2.7.7.65"/>
    </reaction>
</comment>
<dbReference type="Pfam" id="PF00990">
    <property type="entry name" value="GGDEF"/>
    <property type="match status" value="1"/>
</dbReference>
<dbReference type="InterPro" id="IPR043128">
    <property type="entry name" value="Rev_trsase/Diguanyl_cyclase"/>
</dbReference>
<dbReference type="PROSITE" id="PS50887">
    <property type="entry name" value="GGDEF"/>
    <property type="match status" value="1"/>
</dbReference>
<evidence type="ECO:0000259" key="4">
    <source>
        <dbReference type="PROSITE" id="PS50887"/>
    </source>
</evidence>
<dbReference type="NCBIfam" id="TIGR00254">
    <property type="entry name" value="GGDEF"/>
    <property type="match status" value="1"/>
</dbReference>
<evidence type="ECO:0000256" key="2">
    <source>
        <dbReference type="ARBA" id="ARBA00034247"/>
    </source>
</evidence>
<organism evidence="5 6">
    <name type="scientific">Pseudohoeflea suaedae</name>
    <dbReference type="NCBI Taxonomy" id="877384"/>
    <lineage>
        <taxon>Bacteria</taxon>
        <taxon>Pseudomonadati</taxon>
        <taxon>Pseudomonadota</taxon>
        <taxon>Alphaproteobacteria</taxon>
        <taxon>Hyphomicrobiales</taxon>
        <taxon>Rhizobiaceae</taxon>
        <taxon>Pseudohoeflea</taxon>
    </lineage>
</organism>
<dbReference type="EC" id="2.7.7.65" evidence="1"/>
<dbReference type="SUPFAM" id="SSF55073">
    <property type="entry name" value="Nucleotide cyclase"/>
    <property type="match status" value="1"/>
</dbReference>
<dbReference type="CDD" id="cd01949">
    <property type="entry name" value="GGDEF"/>
    <property type="match status" value="1"/>
</dbReference>